<gene>
    <name evidence="4" type="ORF">BEN30_14755</name>
</gene>
<evidence type="ECO:0000259" key="3">
    <source>
        <dbReference type="PROSITE" id="PS51832"/>
    </source>
</evidence>
<evidence type="ECO:0000256" key="1">
    <source>
        <dbReference type="SAM" id="Phobius"/>
    </source>
</evidence>
<protein>
    <submittedName>
        <fullName evidence="4">Chemotaxis protein</fullName>
    </submittedName>
</protein>
<dbReference type="Gene3D" id="6.10.340.10">
    <property type="match status" value="1"/>
</dbReference>
<dbReference type="PROSITE" id="PS51832">
    <property type="entry name" value="HD_GYP"/>
    <property type="match status" value="1"/>
</dbReference>
<reference evidence="5" key="1">
    <citation type="submission" date="2016-07" db="EMBL/GenBank/DDBJ databases">
        <authorList>
            <person name="Florea S."/>
            <person name="Webb J.S."/>
            <person name="Jaromczyk J."/>
            <person name="Schardl C.L."/>
        </authorList>
    </citation>
    <scope>NUCLEOTIDE SEQUENCE [LARGE SCALE GENOMIC DNA]</scope>
    <source>
        <strain evidence="5">MV-1</strain>
    </source>
</reference>
<dbReference type="GO" id="GO:0016020">
    <property type="term" value="C:membrane"/>
    <property type="evidence" value="ECO:0007669"/>
    <property type="project" value="InterPro"/>
</dbReference>
<dbReference type="SUPFAM" id="SSF55781">
    <property type="entry name" value="GAF domain-like"/>
    <property type="match status" value="1"/>
</dbReference>
<dbReference type="PANTHER" id="PTHR43155">
    <property type="entry name" value="CYCLIC DI-GMP PHOSPHODIESTERASE PA4108-RELATED"/>
    <property type="match status" value="1"/>
</dbReference>
<organism evidence="4 5">
    <name type="scientific">Magnetovibrio blakemorei</name>
    <dbReference type="NCBI Taxonomy" id="28181"/>
    <lineage>
        <taxon>Bacteria</taxon>
        <taxon>Pseudomonadati</taxon>
        <taxon>Pseudomonadota</taxon>
        <taxon>Alphaproteobacteria</taxon>
        <taxon>Rhodospirillales</taxon>
        <taxon>Magnetovibrionaceae</taxon>
        <taxon>Magnetovibrio</taxon>
    </lineage>
</organism>
<feature type="domain" description="HD-GYP" evidence="3">
    <location>
        <begin position="783"/>
        <end position="988"/>
    </location>
</feature>
<dbReference type="GO" id="GO:0008081">
    <property type="term" value="F:phosphoric diester hydrolase activity"/>
    <property type="evidence" value="ECO:0007669"/>
    <property type="project" value="UniProtKB-ARBA"/>
</dbReference>
<dbReference type="CDD" id="cd00077">
    <property type="entry name" value="HDc"/>
    <property type="match status" value="1"/>
</dbReference>
<sequence length="1002" mass="111145">MRIRFNISIISAILLIISAMTLATVVSVWVVSSRTAEITADQMFESTSSLAEARLDRLIGNALELANLGATQDTITADLGNGLDAAPLSLLISALTQTPSLYSLYYGYSDGRFLQVISAAGENAVLAAHKAPSATRWIVRTISAATGEGASSDRIQSWTFLDANLATLGERKEPSPSYDPRKRPWYISALDQDEVQLSAPYLFSSLQQPGISASRRLADRGGVFGVDVTLTQLSHFVSQLKISDHGGIVMSDEAGRVIAMSQNFGIHPPLTSLKDVDTVLARGVAQAREGQLGDGTHFVDQDGRKLLVHQMEWNMGMRRIDITVAAPMDDFVSHIFAMQKQIFFMALLGLSLFVTIALFFANRMSRSVVYLAQDAERIRQCDFTGEPPRPSRIIEFHELGKAFSNMKTDLSAYTHALEVSENKLNRLVSLGIAMAAEHNGEKLMEMLLLGAKELANADGGSLYILGDDKQLHFQLVRNDSLGLAYGGTSQTAVNMPPVAMYDGEGLPNHKNVVSYCVHKGEVVNTPDAYDHVTFDFSGTRAFDEKNNYVSRSFITVPLRPRGGDVIGALQLINAREPGSDVPIAFSPEIQNFVEALSAQAATAMYNRNLLEAQEKLMDSMIQLIAGAIDAKSPYTGGHCARVPELAIMLAEEASKVDQGPLADFRFETDDQWREFRIGAWLHDSGKVITPEYVVDKATKLESIYNRIHEVRTRFEVLLRDATIERLEALADGMEQHVADTAFAQRKAQLVDDFAFIAECNVGGEFMKPESIERLKVLADIPWQRNFDDGLGLSYDEMTRYRASGPSQTLPVTEKLLDDKVTHIIEREGTVHKMYEGMNFKLDVPQYLYNHGELYNLCIERGTLTGEERFKITEHIMQTIAMLERLPFPKHLARVPEYAGTHHENMDGSGYPRQLTKDQLSVPSRIMAIADIFEALTASDRPYKKPKTLSEAVKILSFFKKDGHIDPDLFDLFLTSGGYMRYAERFLDAERIDEVDISAYVGA</sequence>
<dbReference type="InterPro" id="IPR037522">
    <property type="entry name" value="HD_GYP_dom"/>
</dbReference>
<keyword evidence="1" id="KW-1133">Transmembrane helix</keyword>
<dbReference type="PANTHER" id="PTHR43155:SF2">
    <property type="entry name" value="CYCLIC DI-GMP PHOSPHODIESTERASE PA4108"/>
    <property type="match status" value="1"/>
</dbReference>
<evidence type="ECO:0000259" key="2">
    <source>
        <dbReference type="PROSITE" id="PS50885"/>
    </source>
</evidence>
<comment type="caution">
    <text evidence="4">The sequence shown here is derived from an EMBL/GenBank/DDBJ whole genome shotgun (WGS) entry which is preliminary data.</text>
</comment>
<dbReference type="InterPro" id="IPR029016">
    <property type="entry name" value="GAF-like_dom_sf"/>
</dbReference>
<dbReference type="InterPro" id="IPR003018">
    <property type="entry name" value="GAF"/>
</dbReference>
<dbReference type="Proteomes" id="UP000095347">
    <property type="component" value="Unassembled WGS sequence"/>
</dbReference>
<dbReference type="InterPro" id="IPR029151">
    <property type="entry name" value="Sensor-like_sf"/>
</dbReference>
<evidence type="ECO:0000313" key="5">
    <source>
        <dbReference type="Proteomes" id="UP000095347"/>
    </source>
</evidence>
<keyword evidence="1" id="KW-0812">Transmembrane</keyword>
<dbReference type="CDD" id="cd18773">
    <property type="entry name" value="PDC1_HK_sensor"/>
    <property type="match status" value="1"/>
</dbReference>
<dbReference type="PROSITE" id="PS50885">
    <property type="entry name" value="HAMP"/>
    <property type="match status" value="1"/>
</dbReference>
<dbReference type="EMBL" id="MCGG01000052">
    <property type="protein sequence ID" value="OEJ65374.1"/>
    <property type="molecule type" value="Genomic_DNA"/>
</dbReference>
<dbReference type="SMART" id="SM00065">
    <property type="entry name" value="GAF"/>
    <property type="match status" value="1"/>
</dbReference>
<dbReference type="RefSeq" id="WP_069958833.1">
    <property type="nucleotide sequence ID" value="NZ_MCGG01000052.1"/>
</dbReference>
<accession>A0A1E5Q532</accession>
<dbReference type="Pfam" id="PF13487">
    <property type="entry name" value="HD_5"/>
    <property type="match status" value="1"/>
</dbReference>
<dbReference type="Gene3D" id="1.10.3210.10">
    <property type="entry name" value="Hypothetical protein af1432"/>
    <property type="match status" value="2"/>
</dbReference>
<dbReference type="AlphaFoldDB" id="A0A1E5Q532"/>
<dbReference type="GO" id="GO:0007165">
    <property type="term" value="P:signal transduction"/>
    <property type="evidence" value="ECO:0007669"/>
    <property type="project" value="InterPro"/>
</dbReference>
<dbReference type="SMART" id="SM00471">
    <property type="entry name" value="HDc"/>
    <property type="match status" value="1"/>
</dbReference>
<dbReference type="InterPro" id="IPR003660">
    <property type="entry name" value="HAMP_dom"/>
</dbReference>
<dbReference type="STRING" id="28181.BEN30_14755"/>
<feature type="transmembrane region" description="Helical" evidence="1">
    <location>
        <begin position="342"/>
        <end position="361"/>
    </location>
</feature>
<dbReference type="OrthoDB" id="9802066at2"/>
<keyword evidence="5" id="KW-1185">Reference proteome</keyword>
<keyword evidence="1" id="KW-0472">Membrane</keyword>
<dbReference type="Gene3D" id="3.30.450.20">
    <property type="entry name" value="PAS domain"/>
    <property type="match status" value="2"/>
</dbReference>
<feature type="domain" description="HAMP" evidence="2">
    <location>
        <begin position="362"/>
        <end position="415"/>
    </location>
</feature>
<dbReference type="Pfam" id="PF01590">
    <property type="entry name" value="GAF"/>
    <property type="match status" value="1"/>
</dbReference>
<name>A0A1E5Q532_9PROT</name>
<dbReference type="Gene3D" id="3.30.450.40">
    <property type="match status" value="1"/>
</dbReference>
<dbReference type="InterPro" id="IPR003607">
    <property type="entry name" value="HD/PDEase_dom"/>
</dbReference>
<dbReference type="SUPFAM" id="SSF103190">
    <property type="entry name" value="Sensory domain-like"/>
    <property type="match status" value="1"/>
</dbReference>
<proteinExistence type="predicted"/>
<dbReference type="SUPFAM" id="SSF109604">
    <property type="entry name" value="HD-domain/PDEase-like"/>
    <property type="match status" value="2"/>
</dbReference>
<evidence type="ECO:0000313" key="4">
    <source>
        <dbReference type="EMBL" id="OEJ65374.1"/>
    </source>
</evidence>
<feature type="transmembrane region" description="Helical" evidence="1">
    <location>
        <begin position="7"/>
        <end position="31"/>
    </location>
</feature>